<proteinExistence type="predicted"/>
<feature type="compositionally biased region" description="Low complexity" evidence="1">
    <location>
        <begin position="252"/>
        <end position="267"/>
    </location>
</feature>
<feature type="region of interest" description="Disordered" evidence="1">
    <location>
        <begin position="182"/>
        <end position="216"/>
    </location>
</feature>
<feature type="compositionally biased region" description="Polar residues" evidence="1">
    <location>
        <begin position="533"/>
        <end position="549"/>
    </location>
</feature>
<feature type="compositionally biased region" description="Low complexity" evidence="1">
    <location>
        <begin position="493"/>
        <end position="526"/>
    </location>
</feature>
<feature type="compositionally biased region" description="Polar residues" evidence="1">
    <location>
        <begin position="38"/>
        <end position="63"/>
    </location>
</feature>
<dbReference type="OrthoDB" id="440673at2759"/>
<feature type="region of interest" description="Disordered" evidence="1">
    <location>
        <begin position="383"/>
        <end position="406"/>
    </location>
</feature>
<feature type="region of interest" description="Disordered" evidence="1">
    <location>
        <begin position="450"/>
        <end position="549"/>
    </location>
</feature>
<evidence type="ECO:0000313" key="2">
    <source>
        <dbReference type="EMBL" id="TFY82139.1"/>
    </source>
</evidence>
<keyword evidence="3" id="KW-1185">Reference proteome</keyword>
<dbReference type="Proteomes" id="UP000298061">
    <property type="component" value="Unassembled WGS sequence"/>
</dbReference>
<feature type="region of interest" description="Disordered" evidence="1">
    <location>
        <begin position="133"/>
        <end position="155"/>
    </location>
</feature>
<feature type="compositionally biased region" description="Basic and acidic residues" evidence="1">
    <location>
        <begin position="469"/>
        <end position="484"/>
    </location>
</feature>
<gene>
    <name evidence="2" type="ORF">EWM64_g1874</name>
</gene>
<feature type="compositionally biased region" description="Basic and acidic residues" evidence="1">
    <location>
        <begin position="450"/>
        <end position="459"/>
    </location>
</feature>
<sequence length="603" mass="64213">MQDYVLHMYPEDDMESHGDYVMYRSYPEFTSQRLAMAQSSAFPNDQNRGSSPGNPNDLRTYTDAQGREPSATDKLTNWKLLLGKNGEKGRSETVGLWMFATDAREPMKNVMQRAATNGKLTLDALFASASSASVGAPPAATPPAPAPPSKPTTGLSLLDSIFASATPPPAFTSSNVLRPAQAASAFPPPPSAPPSTRLSYAEAQPYPESSPEQVHQTAAYEIHSPKPTSSTLPQILNQDVIYSLLGLPAQQSPSSRASSAAPSSTSSRRSHSHYRYEGDVESSDTEAGSIVSAGEYSVTSTVYNSDIAEGLPRLELPNGNPHNGNYQGSSALGDATPRPPLRGFAPGDATPSAHRAASPHFNYRHEEYSATSASGATVIVAPNATSTPPPHTPSAPNGGMPAGRNLVPFHTDSTLWPYPRAPLDDRDGSDADVVELDFADTSALSDMAAFDKRKQDAKGKGRKKGRKERAKDNEREKEIIEKSWDVPVAAAPTSGHSVTASSSTSSSVMNGSSASSAGTVTANGSSQPKKAPRQTTSAAGKVVQTTSSDPTHNALLSAMSVHMHGKPPFTERRELLREILLLIHTDDAFNDNLWKDYRAQTNQ</sequence>
<feature type="compositionally biased region" description="Polar residues" evidence="1">
    <location>
        <begin position="320"/>
        <end position="330"/>
    </location>
</feature>
<feature type="compositionally biased region" description="Pro residues" evidence="1">
    <location>
        <begin position="139"/>
        <end position="150"/>
    </location>
</feature>
<protein>
    <submittedName>
        <fullName evidence="2">Uncharacterized protein</fullName>
    </submittedName>
</protein>
<accession>A0A4Z0A884</accession>
<dbReference type="AlphaFoldDB" id="A0A4Z0A884"/>
<feature type="region of interest" description="Disordered" evidence="1">
    <location>
        <begin position="313"/>
        <end position="333"/>
    </location>
</feature>
<dbReference type="EMBL" id="SFCI01000138">
    <property type="protein sequence ID" value="TFY82139.1"/>
    <property type="molecule type" value="Genomic_DNA"/>
</dbReference>
<comment type="caution">
    <text evidence="2">The sequence shown here is derived from an EMBL/GenBank/DDBJ whole genome shotgun (WGS) entry which is preliminary data.</text>
</comment>
<dbReference type="STRING" id="135208.A0A4Z0A884"/>
<reference evidence="2 3" key="1">
    <citation type="submission" date="2019-02" db="EMBL/GenBank/DDBJ databases">
        <title>Genome sequencing of the rare red list fungi Hericium alpestre (H. flagellum).</title>
        <authorList>
            <person name="Buettner E."/>
            <person name="Kellner H."/>
        </authorList>
    </citation>
    <scope>NUCLEOTIDE SEQUENCE [LARGE SCALE GENOMIC DNA]</scope>
    <source>
        <strain evidence="2 3">DSM 108284</strain>
    </source>
</reference>
<organism evidence="2 3">
    <name type="scientific">Hericium alpestre</name>
    <dbReference type="NCBI Taxonomy" id="135208"/>
    <lineage>
        <taxon>Eukaryota</taxon>
        <taxon>Fungi</taxon>
        <taxon>Dikarya</taxon>
        <taxon>Basidiomycota</taxon>
        <taxon>Agaricomycotina</taxon>
        <taxon>Agaricomycetes</taxon>
        <taxon>Russulales</taxon>
        <taxon>Hericiaceae</taxon>
        <taxon>Hericium</taxon>
    </lineage>
</organism>
<evidence type="ECO:0000256" key="1">
    <source>
        <dbReference type="SAM" id="MobiDB-lite"/>
    </source>
</evidence>
<evidence type="ECO:0000313" key="3">
    <source>
        <dbReference type="Proteomes" id="UP000298061"/>
    </source>
</evidence>
<name>A0A4Z0A884_9AGAM</name>
<feature type="region of interest" description="Disordered" evidence="1">
    <location>
        <begin position="38"/>
        <end position="72"/>
    </location>
</feature>
<feature type="region of interest" description="Disordered" evidence="1">
    <location>
        <begin position="251"/>
        <end position="287"/>
    </location>
</feature>